<reference evidence="2" key="1">
    <citation type="journal article" date="2014" name="Science">
        <title>Ancient hybridizations among the ancestral genomes of bread wheat.</title>
        <authorList>
            <consortium name="International Wheat Genome Sequencing Consortium,"/>
            <person name="Marcussen T."/>
            <person name="Sandve S.R."/>
            <person name="Heier L."/>
            <person name="Spannagl M."/>
            <person name="Pfeifer M."/>
            <person name="Jakobsen K.S."/>
            <person name="Wulff B.B."/>
            <person name="Steuernagel B."/>
            <person name="Mayer K.F."/>
            <person name="Olsen O.A."/>
        </authorList>
    </citation>
    <scope>NUCLEOTIDE SEQUENCE [LARGE SCALE GENOMIC DNA]</scope>
    <source>
        <strain evidence="2">cv. AL8/78</strain>
    </source>
</reference>
<reference evidence="2" key="2">
    <citation type="journal article" date="2017" name="Nat. Plants">
        <title>The Aegilops tauschii genome reveals multiple impacts of transposons.</title>
        <authorList>
            <person name="Zhao G."/>
            <person name="Zou C."/>
            <person name="Li K."/>
            <person name="Wang K."/>
            <person name="Li T."/>
            <person name="Gao L."/>
            <person name="Zhang X."/>
            <person name="Wang H."/>
            <person name="Yang Z."/>
            <person name="Liu X."/>
            <person name="Jiang W."/>
            <person name="Mao L."/>
            <person name="Kong X."/>
            <person name="Jiao Y."/>
            <person name="Jia J."/>
        </authorList>
    </citation>
    <scope>NUCLEOTIDE SEQUENCE [LARGE SCALE GENOMIC DNA]</scope>
    <source>
        <strain evidence="2">cv. AL8/78</strain>
    </source>
</reference>
<organism evidence="1 2">
    <name type="scientific">Aegilops tauschii subsp. strangulata</name>
    <name type="common">Goatgrass</name>
    <dbReference type="NCBI Taxonomy" id="200361"/>
    <lineage>
        <taxon>Eukaryota</taxon>
        <taxon>Viridiplantae</taxon>
        <taxon>Streptophyta</taxon>
        <taxon>Embryophyta</taxon>
        <taxon>Tracheophyta</taxon>
        <taxon>Spermatophyta</taxon>
        <taxon>Magnoliopsida</taxon>
        <taxon>Liliopsida</taxon>
        <taxon>Poales</taxon>
        <taxon>Poaceae</taxon>
        <taxon>BOP clade</taxon>
        <taxon>Pooideae</taxon>
        <taxon>Triticodae</taxon>
        <taxon>Triticeae</taxon>
        <taxon>Triticinae</taxon>
        <taxon>Aegilops</taxon>
    </lineage>
</organism>
<reference evidence="1" key="4">
    <citation type="submission" date="2019-03" db="UniProtKB">
        <authorList>
            <consortium name="EnsemblPlants"/>
        </authorList>
    </citation>
    <scope>IDENTIFICATION</scope>
</reference>
<dbReference type="EnsemblPlants" id="AET6Gv20996400.5">
    <property type="protein sequence ID" value="AET6Gv20996400.5"/>
    <property type="gene ID" value="AET6Gv20996400"/>
</dbReference>
<dbReference type="EnsemblPlants" id="AET6Gv20996400.22">
    <property type="protein sequence ID" value="AET6Gv20996400.22"/>
    <property type="gene ID" value="AET6Gv20996400"/>
</dbReference>
<proteinExistence type="predicted"/>
<dbReference type="EnsemblPlants" id="AET6Gv20996400.25">
    <property type="protein sequence ID" value="AET6Gv20996400.25"/>
    <property type="gene ID" value="AET6Gv20996400"/>
</dbReference>
<dbReference type="Gramene" id="AET6Gv20996400.24">
    <property type="protein sequence ID" value="AET6Gv20996400.24"/>
    <property type="gene ID" value="AET6Gv20996400"/>
</dbReference>
<name>A0A453Q664_AEGTS</name>
<dbReference type="Gramene" id="AET6Gv20996400.5">
    <property type="protein sequence ID" value="AET6Gv20996400.5"/>
    <property type="gene ID" value="AET6Gv20996400"/>
</dbReference>
<reference evidence="1" key="5">
    <citation type="journal article" date="2021" name="G3 (Bethesda)">
        <title>Aegilops tauschii genome assembly Aet v5.0 features greater sequence contiguity and improved annotation.</title>
        <authorList>
            <person name="Wang L."/>
            <person name="Zhu T."/>
            <person name="Rodriguez J.C."/>
            <person name="Deal K.R."/>
            <person name="Dubcovsky J."/>
            <person name="McGuire P.E."/>
            <person name="Lux T."/>
            <person name="Spannagl M."/>
            <person name="Mayer K.F.X."/>
            <person name="Baldrich P."/>
            <person name="Meyers B.C."/>
            <person name="Huo N."/>
            <person name="Gu Y.Q."/>
            <person name="Zhou H."/>
            <person name="Devos K.M."/>
            <person name="Bennetzen J.L."/>
            <person name="Unver T."/>
            <person name="Budak H."/>
            <person name="Gulick P.J."/>
            <person name="Galiba G."/>
            <person name="Kalapos B."/>
            <person name="Nelson D.R."/>
            <person name="Li P."/>
            <person name="You F.M."/>
            <person name="Luo M.C."/>
            <person name="Dvorak J."/>
        </authorList>
    </citation>
    <scope>NUCLEOTIDE SEQUENCE [LARGE SCALE GENOMIC DNA]</scope>
    <source>
        <strain evidence="1">cv. AL8/78</strain>
    </source>
</reference>
<protein>
    <submittedName>
        <fullName evidence="1">Uncharacterized protein</fullName>
    </submittedName>
</protein>
<dbReference type="Gramene" id="AET6Gv20996400.25">
    <property type="protein sequence ID" value="AET6Gv20996400.25"/>
    <property type="gene ID" value="AET6Gv20996400"/>
</dbReference>
<dbReference type="EnsemblPlants" id="AET6Gv20996400.24">
    <property type="protein sequence ID" value="AET6Gv20996400.24"/>
    <property type="gene ID" value="AET6Gv20996400"/>
</dbReference>
<evidence type="ECO:0000313" key="1">
    <source>
        <dbReference type="EnsemblPlants" id="AET6Gv20996400.25"/>
    </source>
</evidence>
<dbReference type="Gramene" id="AET6Gv20996400.22">
    <property type="protein sequence ID" value="AET6Gv20996400.22"/>
    <property type="gene ID" value="AET6Gv20996400"/>
</dbReference>
<sequence>MLLSLDWWYHILRPGLLDRCCGVANTCMCIQQFLSADDTHQSHGVPLPHDALPAALEPVCCAPRCDLCWHGMALAP</sequence>
<keyword evidence="2" id="KW-1185">Reference proteome</keyword>
<dbReference type="Proteomes" id="UP000015105">
    <property type="component" value="Chromosome 6D"/>
</dbReference>
<dbReference type="Gramene" id="AET6Gv20996400.26">
    <property type="protein sequence ID" value="AET6Gv20996400.26"/>
    <property type="gene ID" value="AET6Gv20996400"/>
</dbReference>
<reference evidence="1" key="3">
    <citation type="journal article" date="2017" name="Nature">
        <title>Genome sequence of the progenitor of the wheat D genome Aegilops tauschii.</title>
        <authorList>
            <person name="Luo M.C."/>
            <person name="Gu Y.Q."/>
            <person name="Puiu D."/>
            <person name="Wang H."/>
            <person name="Twardziok S.O."/>
            <person name="Deal K.R."/>
            <person name="Huo N."/>
            <person name="Zhu T."/>
            <person name="Wang L."/>
            <person name="Wang Y."/>
            <person name="McGuire P.E."/>
            <person name="Liu S."/>
            <person name="Long H."/>
            <person name="Ramasamy R.K."/>
            <person name="Rodriguez J.C."/>
            <person name="Van S.L."/>
            <person name="Yuan L."/>
            <person name="Wang Z."/>
            <person name="Xia Z."/>
            <person name="Xiao L."/>
            <person name="Anderson O.D."/>
            <person name="Ouyang S."/>
            <person name="Liang Y."/>
            <person name="Zimin A.V."/>
            <person name="Pertea G."/>
            <person name="Qi P."/>
            <person name="Bennetzen J.L."/>
            <person name="Dai X."/>
            <person name="Dawson M.W."/>
            <person name="Muller H.G."/>
            <person name="Kugler K."/>
            <person name="Rivarola-Duarte L."/>
            <person name="Spannagl M."/>
            <person name="Mayer K.F.X."/>
            <person name="Lu F.H."/>
            <person name="Bevan M.W."/>
            <person name="Leroy P."/>
            <person name="Li P."/>
            <person name="You F.M."/>
            <person name="Sun Q."/>
            <person name="Liu Z."/>
            <person name="Lyons E."/>
            <person name="Wicker T."/>
            <person name="Salzberg S.L."/>
            <person name="Devos K.M."/>
            <person name="Dvorak J."/>
        </authorList>
    </citation>
    <scope>NUCLEOTIDE SEQUENCE [LARGE SCALE GENOMIC DNA]</scope>
    <source>
        <strain evidence="1">cv. AL8/78</strain>
    </source>
</reference>
<dbReference type="EnsemblPlants" id="AET6Gv20996400.26">
    <property type="protein sequence ID" value="AET6Gv20996400.26"/>
    <property type="gene ID" value="AET6Gv20996400"/>
</dbReference>
<accession>A0A453Q664</accession>
<evidence type="ECO:0000313" key="2">
    <source>
        <dbReference type="Proteomes" id="UP000015105"/>
    </source>
</evidence>
<dbReference type="AlphaFoldDB" id="A0A453Q664"/>